<reference evidence="2 3" key="1">
    <citation type="submission" date="2014-04" db="EMBL/GenBank/DDBJ databases">
        <authorList>
            <consortium name="DOE Joint Genome Institute"/>
            <person name="Kuo A."/>
            <person name="Tarkka M."/>
            <person name="Buscot F."/>
            <person name="Kohler A."/>
            <person name="Nagy L.G."/>
            <person name="Floudas D."/>
            <person name="Copeland A."/>
            <person name="Barry K.W."/>
            <person name="Cichocki N."/>
            <person name="Veneault-Fourrey C."/>
            <person name="LaButti K."/>
            <person name="Lindquist E.A."/>
            <person name="Lipzen A."/>
            <person name="Lundell T."/>
            <person name="Morin E."/>
            <person name="Murat C."/>
            <person name="Sun H."/>
            <person name="Tunlid A."/>
            <person name="Henrissat B."/>
            <person name="Grigoriev I.V."/>
            <person name="Hibbett D.S."/>
            <person name="Martin F."/>
            <person name="Nordberg H.P."/>
            <person name="Cantor M.N."/>
            <person name="Hua S.X."/>
        </authorList>
    </citation>
    <scope>NUCLEOTIDE SEQUENCE [LARGE SCALE GENOMIC DNA]</scope>
    <source>
        <strain evidence="2 3">F 1598</strain>
    </source>
</reference>
<dbReference type="PANTHER" id="PTHR43798">
    <property type="entry name" value="MONOACYLGLYCEROL LIPASE"/>
    <property type="match status" value="1"/>
</dbReference>
<keyword evidence="3" id="KW-1185">Reference proteome</keyword>
<dbReference type="STRING" id="765440.A0A0C3B047"/>
<dbReference type="OrthoDB" id="8119704at2759"/>
<sequence>MSYPTVSLPQGAKLAYNVFGSKHVGRAKPMVLVGGMSSLRGDWERLSTALATNRPVLVFDHRGMGDSKYSNEDGNDDITIESMARDLLFLINSLGWRDLAICGFSMGGMIAQQLLLLPYHRSEPTPLPFCVSHVILAATMASPIRDRRYGLRFGKRPDGPLTEDQKKELIRPVVESTFDPVWLRNNDHRAQWWLTISASGRPLRTIMKQGAAIMQVDFGSLHINLPRDTQVLSIHGKLDQIVPDSYRQEIMQYFPHARVVEIGDRPGQIPNDQFGHHWWEYFDIQVWKAVVDNFLEDKAVVHLSPSPNRSYL</sequence>
<proteinExistence type="predicted"/>
<dbReference type="GO" id="GO:0046464">
    <property type="term" value="P:acylglycerol catabolic process"/>
    <property type="evidence" value="ECO:0007669"/>
    <property type="project" value="TreeGrafter"/>
</dbReference>
<dbReference type="SUPFAM" id="SSF53474">
    <property type="entry name" value="alpha/beta-Hydrolases"/>
    <property type="match status" value="1"/>
</dbReference>
<dbReference type="PRINTS" id="PR00111">
    <property type="entry name" value="ABHYDROLASE"/>
</dbReference>
<dbReference type="PANTHER" id="PTHR43798:SF5">
    <property type="entry name" value="MONOACYLGLYCEROL LIPASE ABHD6"/>
    <property type="match status" value="1"/>
</dbReference>
<dbReference type="GO" id="GO:0047372">
    <property type="term" value="F:monoacylglycerol lipase activity"/>
    <property type="evidence" value="ECO:0007669"/>
    <property type="project" value="TreeGrafter"/>
</dbReference>
<dbReference type="HOGENOM" id="CLU_020336_25_0_1"/>
<dbReference type="InterPro" id="IPR029058">
    <property type="entry name" value="AB_hydrolase_fold"/>
</dbReference>
<organism evidence="2 3">
    <name type="scientific">Piloderma croceum (strain F 1598)</name>
    <dbReference type="NCBI Taxonomy" id="765440"/>
    <lineage>
        <taxon>Eukaryota</taxon>
        <taxon>Fungi</taxon>
        <taxon>Dikarya</taxon>
        <taxon>Basidiomycota</taxon>
        <taxon>Agaricomycotina</taxon>
        <taxon>Agaricomycetes</taxon>
        <taxon>Agaricomycetidae</taxon>
        <taxon>Atheliales</taxon>
        <taxon>Atheliaceae</taxon>
        <taxon>Piloderma</taxon>
    </lineage>
</organism>
<gene>
    <name evidence="2" type="ORF">PILCRDRAFT_823131</name>
</gene>
<evidence type="ECO:0000313" key="3">
    <source>
        <dbReference type="Proteomes" id="UP000054166"/>
    </source>
</evidence>
<reference evidence="3" key="2">
    <citation type="submission" date="2015-01" db="EMBL/GenBank/DDBJ databases">
        <title>Evolutionary Origins and Diversification of the Mycorrhizal Mutualists.</title>
        <authorList>
            <consortium name="DOE Joint Genome Institute"/>
            <consortium name="Mycorrhizal Genomics Consortium"/>
            <person name="Kohler A."/>
            <person name="Kuo A."/>
            <person name="Nagy L.G."/>
            <person name="Floudas D."/>
            <person name="Copeland A."/>
            <person name="Barry K.W."/>
            <person name="Cichocki N."/>
            <person name="Veneault-Fourrey C."/>
            <person name="LaButti K."/>
            <person name="Lindquist E.A."/>
            <person name="Lipzen A."/>
            <person name="Lundell T."/>
            <person name="Morin E."/>
            <person name="Murat C."/>
            <person name="Riley R."/>
            <person name="Ohm R."/>
            <person name="Sun H."/>
            <person name="Tunlid A."/>
            <person name="Henrissat B."/>
            <person name="Grigoriev I.V."/>
            <person name="Hibbett D.S."/>
            <person name="Martin F."/>
        </authorList>
    </citation>
    <scope>NUCLEOTIDE SEQUENCE [LARGE SCALE GENOMIC DNA]</scope>
    <source>
        <strain evidence="3">F 1598</strain>
    </source>
</reference>
<dbReference type="GO" id="GO:0016020">
    <property type="term" value="C:membrane"/>
    <property type="evidence" value="ECO:0007669"/>
    <property type="project" value="TreeGrafter"/>
</dbReference>
<dbReference type="Pfam" id="PF00561">
    <property type="entry name" value="Abhydrolase_1"/>
    <property type="match status" value="1"/>
</dbReference>
<accession>A0A0C3B047</accession>
<dbReference type="InterPro" id="IPR000073">
    <property type="entry name" value="AB_hydrolase_1"/>
</dbReference>
<dbReference type="InterPro" id="IPR050266">
    <property type="entry name" value="AB_hydrolase_sf"/>
</dbReference>
<dbReference type="InParanoid" id="A0A0C3B047"/>
<dbReference type="Gene3D" id="3.40.50.1820">
    <property type="entry name" value="alpha/beta hydrolase"/>
    <property type="match status" value="1"/>
</dbReference>
<name>A0A0C3B047_PILCF</name>
<dbReference type="AlphaFoldDB" id="A0A0C3B047"/>
<protein>
    <recommendedName>
        <fullName evidence="1">AB hydrolase-1 domain-containing protein</fullName>
    </recommendedName>
</protein>
<dbReference type="EMBL" id="KN833008">
    <property type="protein sequence ID" value="KIM79598.1"/>
    <property type="molecule type" value="Genomic_DNA"/>
</dbReference>
<evidence type="ECO:0000259" key="1">
    <source>
        <dbReference type="Pfam" id="PF00561"/>
    </source>
</evidence>
<evidence type="ECO:0000313" key="2">
    <source>
        <dbReference type="EMBL" id="KIM79598.1"/>
    </source>
</evidence>
<dbReference type="Proteomes" id="UP000054166">
    <property type="component" value="Unassembled WGS sequence"/>
</dbReference>
<feature type="domain" description="AB hydrolase-1" evidence="1">
    <location>
        <begin position="29"/>
        <end position="264"/>
    </location>
</feature>